<dbReference type="Proteomes" id="UP000789366">
    <property type="component" value="Unassembled WGS sequence"/>
</dbReference>
<accession>A0ACA9LTS8</accession>
<organism evidence="1 2">
    <name type="scientific">Cetraspora pellucida</name>
    <dbReference type="NCBI Taxonomy" id="1433469"/>
    <lineage>
        <taxon>Eukaryota</taxon>
        <taxon>Fungi</taxon>
        <taxon>Fungi incertae sedis</taxon>
        <taxon>Mucoromycota</taxon>
        <taxon>Glomeromycotina</taxon>
        <taxon>Glomeromycetes</taxon>
        <taxon>Diversisporales</taxon>
        <taxon>Gigasporaceae</taxon>
        <taxon>Cetraspora</taxon>
    </lineage>
</organism>
<keyword evidence="2" id="KW-1185">Reference proteome</keyword>
<comment type="caution">
    <text evidence="1">The sequence shown here is derived from an EMBL/GenBank/DDBJ whole genome shotgun (WGS) entry which is preliminary data.</text>
</comment>
<gene>
    <name evidence="1" type="ORF">SPELUC_LOCUS5007</name>
</gene>
<name>A0ACA9LTS8_9GLOM</name>
<sequence length="332" mass="37448">MLLQQTCSGKTNGYVQSFHSACWEGVRYLAYGTGSSLVIYNSCLEHIQTTDVSKLLKDIKQEPEPELNVVSVEISEIDGKIALTAGTDAFILCPQQVNKVNVQWNLMKILKHDYPTSCISWSGDQLLVGGETLTIWEQTISPNHEIPVKWTKLWEQRVSAKTILAQFSPDSTLFASMSDNDRLVKIWWNPYNYETKDRKYEFIYLPHPRAVTNFTWRKGPLEQKNSAGSNILITICKDGICRIWASTNPDEPQCLYISTVVDPSQSLVTLQSLEEETCNEGPNLFTSIHWIDSKEFLCALKSSIEAFGGDLDDSICFGSLLVACGMYYDLEV</sequence>
<feature type="non-terminal residue" evidence="1">
    <location>
        <position position="332"/>
    </location>
</feature>
<protein>
    <submittedName>
        <fullName evidence="1">17356_t:CDS:1</fullName>
    </submittedName>
</protein>
<evidence type="ECO:0000313" key="2">
    <source>
        <dbReference type="Proteomes" id="UP000789366"/>
    </source>
</evidence>
<evidence type="ECO:0000313" key="1">
    <source>
        <dbReference type="EMBL" id="CAG8546057.1"/>
    </source>
</evidence>
<reference evidence="1" key="1">
    <citation type="submission" date="2021-06" db="EMBL/GenBank/DDBJ databases">
        <authorList>
            <person name="Kallberg Y."/>
            <person name="Tangrot J."/>
            <person name="Rosling A."/>
        </authorList>
    </citation>
    <scope>NUCLEOTIDE SEQUENCE</scope>
    <source>
        <strain evidence="1">28 12/20/2015</strain>
    </source>
</reference>
<proteinExistence type="predicted"/>
<dbReference type="EMBL" id="CAJVPW010004856">
    <property type="protein sequence ID" value="CAG8546057.1"/>
    <property type="molecule type" value="Genomic_DNA"/>
</dbReference>